<dbReference type="PANTHER" id="PTHR11214">
    <property type="entry name" value="BETA-1,3-N-ACETYLGLUCOSAMINYLTRANSFERASE"/>
    <property type="match status" value="1"/>
</dbReference>
<dbReference type="PANTHER" id="PTHR11214:SF334">
    <property type="entry name" value="HEXOSYLTRANSFERASE"/>
    <property type="match status" value="1"/>
</dbReference>
<dbReference type="EMBL" id="GADI01007280">
    <property type="protein sequence ID" value="JAA66528.1"/>
    <property type="molecule type" value="mRNA"/>
</dbReference>
<keyword evidence="3 10" id="KW-0328">Glycosyltransferase</keyword>
<comment type="subcellular location">
    <subcellularLocation>
        <location evidence="1 10">Golgi apparatus membrane</location>
        <topology evidence="1 10">Single-pass type II membrane protein</topology>
    </subcellularLocation>
</comment>
<evidence type="ECO:0000256" key="5">
    <source>
        <dbReference type="ARBA" id="ARBA00022692"/>
    </source>
</evidence>
<protein>
    <recommendedName>
        <fullName evidence="10">Hexosyltransferase</fullName>
        <ecNumber evidence="10">2.4.1.-</ecNumber>
    </recommendedName>
</protein>
<evidence type="ECO:0000256" key="4">
    <source>
        <dbReference type="ARBA" id="ARBA00022679"/>
    </source>
</evidence>
<keyword evidence="8 10" id="KW-0333">Golgi apparatus</keyword>
<keyword evidence="5 10" id="KW-0812">Transmembrane</keyword>
<organism evidence="11">
    <name type="scientific">Ixodes ricinus</name>
    <name type="common">Common tick</name>
    <name type="synonym">Acarus ricinus</name>
    <dbReference type="NCBI Taxonomy" id="34613"/>
    <lineage>
        <taxon>Eukaryota</taxon>
        <taxon>Metazoa</taxon>
        <taxon>Ecdysozoa</taxon>
        <taxon>Arthropoda</taxon>
        <taxon>Chelicerata</taxon>
        <taxon>Arachnida</taxon>
        <taxon>Acari</taxon>
        <taxon>Parasitiformes</taxon>
        <taxon>Ixodida</taxon>
        <taxon>Ixodoidea</taxon>
        <taxon>Ixodidae</taxon>
        <taxon>Ixodinae</taxon>
        <taxon>Ixodes</taxon>
    </lineage>
</organism>
<evidence type="ECO:0000256" key="9">
    <source>
        <dbReference type="ARBA" id="ARBA00023136"/>
    </source>
</evidence>
<accession>A0A0K8R6M3</accession>
<dbReference type="Pfam" id="PF01762">
    <property type="entry name" value="Galactosyl_T"/>
    <property type="match status" value="1"/>
</dbReference>
<keyword evidence="6 10" id="KW-0735">Signal-anchor</keyword>
<name>A0A0K8R6M3_IXORI</name>
<dbReference type="GO" id="GO:0016758">
    <property type="term" value="F:hexosyltransferase activity"/>
    <property type="evidence" value="ECO:0007669"/>
    <property type="project" value="InterPro"/>
</dbReference>
<keyword evidence="4 11" id="KW-0808">Transferase</keyword>
<evidence type="ECO:0000256" key="6">
    <source>
        <dbReference type="ARBA" id="ARBA00022968"/>
    </source>
</evidence>
<dbReference type="Gene3D" id="3.90.550.50">
    <property type="match status" value="1"/>
</dbReference>
<comment type="similarity">
    <text evidence="2 10">Belongs to the glycosyltransferase 31 family.</text>
</comment>
<dbReference type="EC" id="2.4.1.-" evidence="10"/>
<evidence type="ECO:0000313" key="11">
    <source>
        <dbReference type="EMBL" id="JAA66528.1"/>
    </source>
</evidence>
<dbReference type="InterPro" id="IPR002659">
    <property type="entry name" value="Glyco_trans_31"/>
</dbReference>
<keyword evidence="7 10" id="KW-1133">Transmembrane helix</keyword>
<sequence length="328" mass="38411">MEDHRAYYLLKRLVIVAVLMLFSVILLDQLNRKCGKNFSLVKVGFRTRSKKIERNIPDNRESPENGDYIVHPANLCKSRNSLIHLDYLVLIYSAPEHFDQRNAIRETWASELKRDSNSRTAFLLARTEDDNVQRAIESESYLHADIVQGTYMDHYQNLTLKAKMMMTWVLQFCPHVNFLFKSDDDTFVNVGNIMEVMKNKSQDAIYGELRRSEKPIRNLSSKWYVSKKDYRGTKYPPFVAGSFYVLGGRILRRLYIALEQVPFIRLEDVFLTGFVAENAGVDRINEKAIRSNEKVSVCDVSKKATFHYITPKMMRLFWYQVHYFVINC</sequence>
<evidence type="ECO:0000256" key="7">
    <source>
        <dbReference type="ARBA" id="ARBA00022989"/>
    </source>
</evidence>
<keyword evidence="9 10" id="KW-0472">Membrane</keyword>
<feature type="transmembrane region" description="Helical" evidence="10">
    <location>
        <begin position="6"/>
        <end position="27"/>
    </location>
</feature>
<evidence type="ECO:0000256" key="3">
    <source>
        <dbReference type="ARBA" id="ARBA00022676"/>
    </source>
</evidence>
<dbReference type="FunFam" id="3.90.550.50:FF:000074">
    <property type="entry name" value="Hexosyltransferase"/>
    <property type="match status" value="1"/>
</dbReference>
<dbReference type="AlphaFoldDB" id="A0A0K8R6M3"/>
<dbReference type="GO" id="GO:0000139">
    <property type="term" value="C:Golgi membrane"/>
    <property type="evidence" value="ECO:0007669"/>
    <property type="project" value="UniProtKB-SubCell"/>
</dbReference>
<dbReference type="GO" id="GO:0006493">
    <property type="term" value="P:protein O-linked glycosylation"/>
    <property type="evidence" value="ECO:0007669"/>
    <property type="project" value="TreeGrafter"/>
</dbReference>
<proteinExistence type="evidence at transcript level"/>
<evidence type="ECO:0000256" key="2">
    <source>
        <dbReference type="ARBA" id="ARBA00008661"/>
    </source>
</evidence>
<reference evidence="11" key="1">
    <citation type="submission" date="2012-12" db="EMBL/GenBank/DDBJ databases">
        <title>Identification and characterization of a phenylalanine ammonia-lyase gene family in Isatis indigotica Fort.</title>
        <authorList>
            <person name="Liu Q."/>
            <person name="Chen J."/>
            <person name="Zhou X."/>
            <person name="Di P."/>
            <person name="Xiao Y."/>
            <person name="Xuan H."/>
            <person name="Zhang L."/>
            <person name="Chen W."/>
        </authorList>
    </citation>
    <scope>NUCLEOTIDE SEQUENCE</scope>
    <source>
        <tissue evidence="11">Salivary gland</tissue>
    </source>
</reference>
<evidence type="ECO:0000256" key="8">
    <source>
        <dbReference type="ARBA" id="ARBA00023034"/>
    </source>
</evidence>
<evidence type="ECO:0000256" key="1">
    <source>
        <dbReference type="ARBA" id="ARBA00004323"/>
    </source>
</evidence>
<evidence type="ECO:0000256" key="10">
    <source>
        <dbReference type="RuleBase" id="RU363063"/>
    </source>
</evidence>